<dbReference type="PANTHER" id="PTHR36113">
    <property type="entry name" value="LYASE, PUTATIVE-RELATED-RELATED"/>
    <property type="match status" value="1"/>
</dbReference>
<dbReference type="AlphaFoldDB" id="A0A415E3W2"/>
<organism evidence="3 4">
    <name type="scientific">Emergencia timonensis</name>
    <dbReference type="NCBI Taxonomy" id="1776384"/>
    <lineage>
        <taxon>Bacteria</taxon>
        <taxon>Bacillati</taxon>
        <taxon>Bacillota</taxon>
        <taxon>Clostridia</taxon>
        <taxon>Peptostreptococcales</taxon>
        <taxon>Anaerovoracaceae</taxon>
        <taxon>Emergencia</taxon>
    </lineage>
</organism>
<reference evidence="3 4" key="1">
    <citation type="submission" date="2018-08" db="EMBL/GenBank/DDBJ databases">
        <title>A genome reference for cultivated species of the human gut microbiota.</title>
        <authorList>
            <person name="Zou Y."/>
            <person name="Xue W."/>
            <person name="Luo G."/>
        </authorList>
    </citation>
    <scope>NUCLEOTIDE SEQUENCE [LARGE SCALE GENOMIC DNA]</scope>
    <source>
        <strain evidence="3 4">AM07-24</strain>
    </source>
</reference>
<keyword evidence="4" id="KW-1185">Reference proteome</keyword>
<dbReference type="STRING" id="1776384.GCA_900086585_03935"/>
<dbReference type="Proteomes" id="UP000284841">
    <property type="component" value="Unassembled WGS sequence"/>
</dbReference>
<dbReference type="EMBL" id="QRMS01000002">
    <property type="protein sequence ID" value="RHJ88333.1"/>
    <property type="molecule type" value="Genomic_DNA"/>
</dbReference>
<comment type="caution">
    <text evidence="3">The sequence shown here is derived from an EMBL/GenBank/DDBJ whole genome shotgun (WGS) entry which is preliminary data.</text>
</comment>
<accession>A0A415E3W2</accession>
<keyword evidence="1" id="KW-0479">Metal-binding</keyword>
<gene>
    <name evidence="3" type="ORF">DW099_07965</name>
</gene>
<evidence type="ECO:0000313" key="4">
    <source>
        <dbReference type="Proteomes" id="UP000284841"/>
    </source>
</evidence>
<dbReference type="OrthoDB" id="9788468at2"/>
<dbReference type="GO" id="GO:0046872">
    <property type="term" value="F:metal ion binding"/>
    <property type="evidence" value="ECO:0007669"/>
    <property type="project" value="UniProtKB-KW"/>
</dbReference>
<dbReference type="InterPro" id="IPR004360">
    <property type="entry name" value="Glyas_Fos-R_dOase_dom"/>
</dbReference>
<dbReference type="SUPFAM" id="SSF54593">
    <property type="entry name" value="Glyoxalase/Bleomycin resistance protein/Dihydroxybiphenyl dioxygenase"/>
    <property type="match status" value="1"/>
</dbReference>
<protein>
    <submittedName>
        <fullName evidence="3">VOC family protein</fullName>
    </submittedName>
</protein>
<dbReference type="Pfam" id="PF00903">
    <property type="entry name" value="Glyoxalase"/>
    <property type="match status" value="1"/>
</dbReference>
<evidence type="ECO:0000256" key="1">
    <source>
        <dbReference type="ARBA" id="ARBA00022723"/>
    </source>
</evidence>
<sequence>MVKAKYITMIVNNTKESVDYYRNILGFQVDSVYHPPGNTEITLMRGPSETMIELIQSSQFPTGLYSIGMDVDNLEETIKEIEEKGGKILMPPAATLVGRMTFTEDPNGVRIALIEHNMDYALKKEG</sequence>
<dbReference type="InterPro" id="IPR051332">
    <property type="entry name" value="Fosfomycin_Res_Enzymes"/>
</dbReference>
<dbReference type="Gene3D" id="3.10.180.10">
    <property type="entry name" value="2,3-Dihydroxybiphenyl 1,2-Dioxygenase, domain 1"/>
    <property type="match status" value="1"/>
</dbReference>
<dbReference type="InterPro" id="IPR037523">
    <property type="entry name" value="VOC_core"/>
</dbReference>
<dbReference type="InterPro" id="IPR029068">
    <property type="entry name" value="Glyas_Bleomycin-R_OHBP_Dase"/>
</dbReference>
<proteinExistence type="predicted"/>
<name>A0A415E3W2_9FIRM</name>
<dbReference type="RefSeq" id="WP_118334979.1">
    <property type="nucleotide sequence ID" value="NZ_AP025567.1"/>
</dbReference>
<dbReference type="PROSITE" id="PS51819">
    <property type="entry name" value="VOC"/>
    <property type="match status" value="1"/>
</dbReference>
<evidence type="ECO:0000259" key="2">
    <source>
        <dbReference type="PROSITE" id="PS51819"/>
    </source>
</evidence>
<evidence type="ECO:0000313" key="3">
    <source>
        <dbReference type="EMBL" id="RHJ88333.1"/>
    </source>
</evidence>
<feature type="domain" description="VOC" evidence="2">
    <location>
        <begin position="3"/>
        <end position="116"/>
    </location>
</feature>
<dbReference type="PANTHER" id="PTHR36113:SF6">
    <property type="entry name" value="FOSFOMYCIN RESISTANCE PROTEIN FOSX"/>
    <property type="match status" value="1"/>
</dbReference>